<evidence type="ECO:0000313" key="1">
    <source>
        <dbReference type="EMBL" id="PPK84391.1"/>
    </source>
</evidence>
<accession>A0A2S6I0K2</accession>
<sequence length="297" mass="33377">MRRFLTGFLFTFLVSAVGFAQIPKTQLYVFDLALRDTAVALTNPRYLSDFNAFGYNNQPYWSDEETLLASVQLPGEAQPDIYRFDLANRTRQQLTDTDAGEYSPKVQVAGGNRFTAVRQEFVGADTILRLWDFPGDLADNGRPVFSTQSDIGYYEWLNPSQLALFLVENPSRLVLSAAGDGATPQTLATETGRTFARMSNGNLVYVDKSTTPWRLMQKNLYRLDEPAESVAELPDGTEDFVLLRDGSFLTGQGSKLYRLFPNRESRWQLVADLNFYGLRDITRMALSNDGQLAIVAE</sequence>
<evidence type="ECO:0008006" key="3">
    <source>
        <dbReference type="Google" id="ProtNLM"/>
    </source>
</evidence>
<dbReference type="EMBL" id="PTJC01000008">
    <property type="protein sequence ID" value="PPK84391.1"/>
    <property type="molecule type" value="Genomic_DNA"/>
</dbReference>
<comment type="caution">
    <text evidence="1">The sequence shown here is derived from an EMBL/GenBank/DDBJ whole genome shotgun (WGS) entry which is preliminary data.</text>
</comment>
<protein>
    <recommendedName>
        <fullName evidence="3">S9 family peptidase</fullName>
    </recommendedName>
</protein>
<dbReference type="SUPFAM" id="SSF82171">
    <property type="entry name" value="DPP6 N-terminal domain-like"/>
    <property type="match status" value="1"/>
</dbReference>
<dbReference type="Proteomes" id="UP000237662">
    <property type="component" value="Unassembled WGS sequence"/>
</dbReference>
<evidence type="ECO:0000313" key="2">
    <source>
        <dbReference type="Proteomes" id="UP000237662"/>
    </source>
</evidence>
<dbReference type="OrthoDB" id="9797498at2"/>
<reference evidence="1 2" key="1">
    <citation type="submission" date="2018-02" db="EMBL/GenBank/DDBJ databases">
        <title>Genomic Encyclopedia of Archaeal and Bacterial Type Strains, Phase II (KMG-II): from individual species to whole genera.</title>
        <authorList>
            <person name="Goeker M."/>
        </authorList>
    </citation>
    <scope>NUCLEOTIDE SEQUENCE [LARGE SCALE GENOMIC DNA]</scope>
    <source>
        <strain evidence="1 2">DSM 29526</strain>
    </source>
</reference>
<proteinExistence type="predicted"/>
<name>A0A2S6I0K2_9BACT</name>
<keyword evidence="2" id="KW-1185">Reference proteome</keyword>
<dbReference type="AlphaFoldDB" id="A0A2S6I0K2"/>
<organism evidence="1 2">
    <name type="scientific">Neolewinella xylanilytica</name>
    <dbReference type="NCBI Taxonomy" id="1514080"/>
    <lineage>
        <taxon>Bacteria</taxon>
        <taxon>Pseudomonadati</taxon>
        <taxon>Bacteroidota</taxon>
        <taxon>Saprospiria</taxon>
        <taxon>Saprospirales</taxon>
        <taxon>Lewinellaceae</taxon>
        <taxon>Neolewinella</taxon>
    </lineage>
</organism>
<dbReference type="RefSeq" id="WP_104421713.1">
    <property type="nucleotide sequence ID" value="NZ_PTJC01000008.1"/>
</dbReference>
<gene>
    <name evidence="1" type="ORF">CLV84_4161</name>
</gene>